<organism evidence="1 2">
    <name type="scientific">Fusarium anthophilum</name>
    <dbReference type="NCBI Taxonomy" id="48485"/>
    <lineage>
        <taxon>Eukaryota</taxon>
        <taxon>Fungi</taxon>
        <taxon>Dikarya</taxon>
        <taxon>Ascomycota</taxon>
        <taxon>Pezizomycotina</taxon>
        <taxon>Sordariomycetes</taxon>
        <taxon>Hypocreomycetidae</taxon>
        <taxon>Hypocreales</taxon>
        <taxon>Nectriaceae</taxon>
        <taxon>Fusarium</taxon>
        <taxon>Fusarium fujikuroi species complex</taxon>
    </lineage>
</organism>
<name>A0A8H4ZC81_9HYPO</name>
<gene>
    <name evidence="1" type="ORF">FANTH_7863</name>
</gene>
<evidence type="ECO:0000313" key="2">
    <source>
        <dbReference type="Proteomes" id="UP000573603"/>
    </source>
</evidence>
<dbReference type="AlphaFoldDB" id="A0A8H4ZC81"/>
<reference evidence="1 2" key="1">
    <citation type="journal article" date="2020" name="BMC Genomics">
        <title>Correction to: Identification and distribution of gene clusters required for synthesis of sphingolipid metabolism inhibitors in diverse species of the filamentous fungus Fusarium.</title>
        <authorList>
            <person name="Kim H.S."/>
            <person name="Lohmar J.M."/>
            <person name="Busman M."/>
            <person name="Brown D.W."/>
            <person name="Naumann T.A."/>
            <person name="Divon H.H."/>
            <person name="Lysoe E."/>
            <person name="Uhlig S."/>
            <person name="Proctor R.H."/>
        </authorList>
    </citation>
    <scope>NUCLEOTIDE SEQUENCE [LARGE SCALE GENOMIC DNA]</scope>
    <source>
        <strain evidence="1 2">NRRL 25214</strain>
    </source>
</reference>
<proteinExistence type="predicted"/>
<dbReference type="Proteomes" id="UP000573603">
    <property type="component" value="Unassembled WGS sequence"/>
</dbReference>
<dbReference type="EMBL" id="JABEVY010000180">
    <property type="protein sequence ID" value="KAF5244108.1"/>
    <property type="molecule type" value="Genomic_DNA"/>
</dbReference>
<protein>
    <submittedName>
        <fullName evidence="1">Uncharacterized protein</fullName>
    </submittedName>
</protein>
<evidence type="ECO:0000313" key="1">
    <source>
        <dbReference type="EMBL" id="KAF5244108.1"/>
    </source>
</evidence>
<comment type="caution">
    <text evidence="1">The sequence shown here is derived from an EMBL/GenBank/DDBJ whole genome shotgun (WGS) entry which is preliminary data.</text>
</comment>
<sequence length="134" mass="15563">MPNDKTDKSALVSQKITQKVQDASPAFIQETRLPPSSWFAERDIYPKNEQKLLLYWEKHGGRQNAVELPSDTVHLLRIIGEMDVKKDEGYGTKKYLMQFVGCPESKAQWWWASGVKETYIDLYEEWVFSTSDSK</sequence>
<keyword evidence="2" id="KW-1185">Reference proteome</keyword>
<accession>A0A8H4ZC81</accession>